<organism evidence="1 2">
    <name type="scientific">Paenibacillus alvei</name>
    <name type="common">Bacillus alvei</name>
    <dbReference type="NCBI Taxonomy" id="44250"/>
    <lineage>
        <taxon>Bacteria</taxon>
        <taxon>Bacillati</taxon>
        <taxon>Bacillota</taxon>
        <taxon>Bacilli</taxon>
        <taxon>Bacillales</taxon>
        <taxon>Paenibacillaceae</taxon>
        <taxon>Paenibacillus</taxon>
    </lineage>
</organism>
<evidence type="ECO:0000313" key="1">
    <source>
        <dbReference type="EMBL" id="SYX85875.1"/>
    </source>
</evidence>
<dbReference type="EMBL" id="LS992241">
    <property type="protein sequence ID" value="SYX85875.1"/>
    <property type="molecule type" value="Genomic_DNA"/>
</dbReference>
<protein>
    <submittedName>
        <fullName evidence="1">Uncharacterized protein</fullName>
    </submittedName>
</protein>
<name>A0A383RFL2_PAEAL</name>
<evidence type="ECO:0000313" key="2">
    <source>
        <dbReference type="Proteomes" id="UP000304148"/>
    </source>
</evidence>
<reference evidence="2" key="1">
    <citation type="submission" date="2018-08" db="EMBL/GenBank/DDBJ databases">
        <authorList>
            <person name="Chevrot R."/>
        </authorList>
    </citation>
    <scope>NUCLEOTIDE SEQUENCE [LARGE SCALE GENOMIC DNA]</scope>
</reference>
<dbReference type="Proteomes" id="UP000304148">
    <property type="component" value="Chromosome"/>
</dbReference>
<proteinExistence type="predicted"/>
<gene>
    <name evidence="1" type="ORF">PBLR_14297</name>
</gene>
<sequence>MNAKKGITRLKAFRIEATEGEINTIITEEKKRKIRSIKAKTKSRRDHLENRM</sequence>
<accession>A0A383RFL2</accession>
<dbReference type="AlphaFoldDB" id="A0A383RFL2"/>